<evidence type="ECO:0000313" key="1">
    <source>
        <dbReference type="EMBL" id="HGF35286.1"/>
    </source>
</evidence>
<comment type="caution">
    <text evidence="1">The sequence shown here is derived from an EMBL/GenBank/DDBJ whole genome shotgun (WGS) entry which is preliminary data.</text>
</comment>
<gene>
    <name evidence="1" type="ORF">ENW96_13065</name>
</gene>
<dbReference type="EMBL" id="DTMF01000312">
    <property type="protein sequence ID" value="HGF35286.1"/>
    <property type="molecule type" value="Genomic_DNA"/>
</dbReference>
<reference evidence="1" key="1">
    <citation type="journal article" date="2020" name="mSystems">
        <title>Genome- and Community-Level Interaction Insights into Carbon Utilization and Element Cycling Functions of Hydrothermarchaeota in Hydrothermal Sediment.</title>
        <authorList>
            <person name="Zhou Z."/>
            <person name="Liu Y."/>
            <person name="Xu W."/>
            <person name="Pan J."/>
            <person name="Luo Z.H."/>
            <person name="Li M."/>
        </authorList>
    </citation>
    <scope>NUCLEOTIDE SEQUENCE [LARGE SCALE GENOMIC DNA]</scope>
    <source>
        <strain evidence="1">SpSt-897</strain>
    </source>
</reference>
<dbReference type="AlphaFoldDB" id="A0A7C3Z2R5"/>
<protein>
    <submittedName>
        <fullName evidence="1">Uncharacterized protein</fullName>
    </submittedName>
</protein>
<organism evidence="1">
    <name type="scientific">Desulfobacca acetoxidans</name>
    <dbReference type="NCBI Taxonomy" id="60893"/>
    <lineage>
        <taxon>Bacteria</taxon>
        <taxon>Pseudomonadati</taxon>
        <taxon>Thermodesulfobacteriota</taxon>
        <taxon>Desulfobaccia</taxon>
        <taxon>Desulfobaccales</taxon>
        <taxon>Desulfobaccaceae</taxon>
        <taxon>Desulfobacca</taxon>
    </lineage>
</organism>
<sequence>MECRFHPGREARYRCTKMEYYYCQECLDDCRACTDPCVYCKSRPACVIWELCGKEAKKRCQEEKRG</sequence>
<name>A0A7C3Z2R5_9BACT</name>
<proteinExistence type="predicted"/>
<accession>A0A7C3Z2R5</accession>